<proteinExistence type="predicted"/>
<keyword evidence="3" id="KW-1185">Reference proteome</keyword>
<evidence type="ECO:0000313" key="3">
    <source>
        <dbReference type="Proteomes" id="UP001319865"/>
    </source>
</evidence>
<reference evidence="2 3" key="1">
    <citation type="journal article" date="2022" name="Int. J. Syst. Evol. Microbiol.">
        <title>Flavobacterium ammonificans sp. nov. and Flavobacterium ammoniigenes sp. nov., ammonifying bacteria isolated from surface river water.</title>
        <authorList>
            <person name="Watanabe K."/>
            <person name="Kitamura T."/>
            <person name="Ogata Y."/>
            <person name="Shindo C."/>
            <person name="Suda W."/>
        </authorList>
    </citation>
    <scope>NUCLEOTIDE SEQUENCE [LARGE SCALE GENOMIC DNA]</scope>
    <source>
        <strain evidence="2 3">GENT11</strain>
    </source>
</reference>
<reference evidence="2 3" key="2">
    <citation type="journal article" date="2022" name="Microorganisms">
        <title>Complete Genome Sequences of Two Flavobacterium ammonificans Strains and a Flavobacterium ammoniigenes Strain of Ammonifying Bacterioplankton Isolated from Surface River Water.</title>
        <authorList>
            <person name="Suda W."/>
            <person name="Ogata Y."/>
            <person name="Shindo C."/>
            <person name="Watanabe K."/>
        </authorList>
    </citation>
    <scope>NUCLEOTIDE SEQUENCE [LARGE SCALE GENOMIC DNA]</scope>
    <source>
        <strain evidence="2 3">GENT11</strain>
    </source>
</reference>
<keyword evidence="1" id="KW-0732">Signal</keyword>
<evidence type="ECO:0000256" key="1">
    <source>
        <dbReference type="SAM" id="SignalP"/>
    </source>
</evidence>
<organism evidence="2 3">
    <name type="scientific">Flavobacterium ammonificans</name>
    <dbReference type="NCBI Taxonomy" id="1751056"/>
    <lineage>
        <taxon>Bacteria</taxon>
        <taxon>Pseudomonadati</taxon>
        <taxon>Bacteroidota</taxon>
        <taxon>Flavobacteriia</taxon>
        <taxon>Flavobacteriales</taxon>
        <taxon>Flavobacteriaceae</taxon>
        <taxon>Flavobacterium</taxon>
    </lineage>
</organism>
<gene>
    <name evidence="2" type="ORF">GENT11_15260</name>
</gene>
<feature type="signal peptide" evidence="1">
    <location>
        <begin position="1"/>
        <end position="18"/>
    </location>
</feature>
<accession>A0ABN6KW97</accession>
<dbReference type="Proteomes" id="UP001319865">
    <property type="component" value="Chromosome"/>
</dbReference>
<name>A0ABN6KW97_9FLAO</name>
<protein>
    <recommendedName>
        <fullName evidence="4">DUF1566 domain-containing protein</fullName>
    </recommendedName>
</protein>
<evidence type="ECO:0000313" key="2">
    <source>
        <dbReference type="EMBL" id="BDB53214.1"/>
    </source>
</evidence>
<feature type="chain" id="PRO_5045318317" description="DUF1566 domain-containing protein" evidence="1">
    <location>
        <begin position="19"/>
        <end position="767"/>
    </location>
</feature>
<dbReference type="RefSeq" id="WP_229329348.1">
    <property type="nucleotide sequence ID" value="NZ_AP025183.1"/>
</dbReference>
<dbReference type="EMBL" id="AP025183">
    <property type="protein sequence ID" value="BDB53214.1"/>
    <property type="molecule type" value="Genomic_DNA"/>
</dbReference>
<sequence length="767" mass="79925">MKKTLLFLAFILSTFSFAQTNGITYQAVIYSANGESVPGINNANAPLANRKICLQFSIVDDFSQTEYQEKVIVTTDDYGMVNLIIGTGIQTGGYANSFESIVWNSAKKYLKVSLDQSGNCNSFDEISNQVLSYVPFALAANSATSVSGIVGIANGGTNASTVLGAKTNLQLQNVDNTADLNKPISTLTQLALDSKVDKVVGKNLSTEDFTTAEKTKLASLGGAQDLSLFAPLLSPSLSGIPTAPTATFGTNSTQLATTAFVANALNNSVGGSFVDLNTNQTIGGNKTFNSDIIANGLIIGKGKGQNNYNTVFGAGALNSSNANGTRNTAIGYLALTQYAGTTFDNNTGVGYFNMIGLTTGYGNTSIGAETMFNVGTASNNTGIGNQSLINAAGDNNVGVGARSGDGLTTGTNNTFIGTQARTTSAGATITNATALGYGAVVTENNTIQLGNSSITSVKTSGSVLAFGFKTPTGTSTQYLMADGSVSSSTLSNYLPLSGGNMTGQLSIGTNSPESSAVLNVASTTQGFLPPRMNKDQRNGINNPLAGLIVWCKNCGENGELQVYNGTNWTNFIGGATSEPLVVGSSYKGGKIAYIFQSGDPGYVAGEFHGIIASNSDLSNGIRWGQGNDGLSTTYDCVNRHSASGFALPCAIGAGRSNTSLIIASNTESSPTDYAALICSNYSVVSNGVTYNDWFLPSKDEMLKLYQNKNLIGGLFYDSTNASSKSNWYWTSSGDVFQDRATDVNSSNANNSRSFRGSLLSVRAVMYF</sequence>
<evidence type="ECO:0008006" key="4">
    <source>
        <dbReference type="Google" id="ProtNLM"/>
    </source>
</evidence>